<reference evidence="2" key="1">
    <citation type="submission" date="2022-06" db="EMBL/GenBank/DDBJ databases">
        <title>Gracilimonas sp. CAU 1638 isolated from sea sediment.</title>
        <authorList>
            <person name="Kim W."/>
        </authorList>
    </citation>
    <scope>NUCLEOTIDE SEQUENCE</scope>
    <source>
        <strain evidence="2">CAU 1638</strain>
    </source>
</reference>
<name>A0A9X2L487_9BACT</name>
<feature type="transmembrane region" description="Helical" evidence="1">
    <location>
        <begin position="6"/>
        <end position="33"/>
    </location>
</feature>
<feature type="transmembrane region" description="Helical" evidence="1">
    <location>
        <begin position="57"/>
        <end position="78"/>
    </location>
</feature>
<keyword evidence="3" id="KW-1185">Reference proteome</keyword>
<dbReference type="RefSeq" id="WP_255134838.1">
    <property type="nucleotide sequence ID" value="NZ_JANDBC010000002.1"/>
</dbReference>
<dbReference type="InterPro" id="IPR013901">
    <property type="entry name" value="Anthrone_oxy"/>
</dbReference>
<proteinExistence type="predicted"/>
<organism evidence="2 3">
    <name type="scientific">Gracilimonas sediminicola</name>
    <dbReference type="NCBI Taxonomy" id="2952158"/>
    <lineage>
        <taxon>Bacteria</taxon>
        <taxon>Pseudomonadati</taxon>
        <taxon>Balneolota</taxon>
        <taxon>Balneolia</taxon>
        <taxon>Balneolales</taxon>
        <taxon>Balneolaceae</taxon>
        <taxon>Gracilimonas</taxon>
    </lineage>
</organism>
<dbReference type="EMBL" id="JANDBC010000002">
    <property type="protein sequence ID" value="MCP9291964.1"/>
    <property type="molecule type" value="Genomic_DNA"/>
</dbReference>
<keyword evidence="1" id="KW-0812">Transmembrane</keyword>
<comment type="caution">
    <text evidence="2">The sequence shown here is derived from an EMBL/GenBank/DDBJ whole genome shotgun (WGS) entry which is preliminary data.</text>
</comment>
<protein>
    <submittedName>
        <fullName evidence="2">DUF1772 domain-containing protein</fullName>
    </submittedName>
</protein>
<dbReference type="AlphaFoldDB" id="A0A9X2L487"/>
<gene>
    <name evidence="2" type="ORF">NM125_10290</name>
</gene>
<evidence type="ECO:0000313" key="2">
    <source>
        <dbReference type="EMBL" id="MCP9291964.1"/>
    </source>
</evidence>
<evidence type="ECO:0000313" key="3">
    <source>
        <dbReference type="Proteomes" id="UP001139125"/>
    </source>
</evidence>
<keyword evidence="1" id="KW-1133">Transmembrane helix</keyword>
<feature type="transmembrane region" description="Helical" evidence="1">
    <location>
        <begin position="84"/>
        <end position="102"/>
    </location>
</feature>
<feature type="transmembrane region" description="Helical" evidence="1">
    <location>
        <begin position="144"/>
        <end position="163"/>
    </location>
</feature>
<evidence type="ECO:0000256" key="1">
    <source>
        <dbReference type="SAM" id="Phobius"/>
    </source>
</evidence>
<accession>A0A9X2L487</accession>
<dbReference type="Pfam" id="PF08592">
    <property type="entry name" value="Anthrone_oxy"/>
    <property type="match status" value="1"/>
</dbReference>
<keyword evidence="1" id="KW-0472">Membrane</keyword>
<dbReference type="Proteomes" id="UP001139125">
    <property type="component" value="Unassembled WGS sequence"/>
</dbReference>
<sequence length="164" mass="18309">MDIFQIALILATFLCSVVGGFLMAFSIVVMPGIKNLNDGEFIRAFQAIDRVIQNGQALFMIFWVGSIIALVITAVLAVGELDTIGWIFMTLAVSTYLIGVQLPTIRINIPLNNILQTLNVDEMDDAEQQMARTNFEAKWVKWNVIRTAFSNITALLLILLLFLQ</sequence>